<dbReference type="PANTHER" id="PTHR47326:SF1">
    <property type="entry name" value="HTH PSQ-TYPE DOMAIN-CONTAINING PROTEIN"/>
    <property type="match status" value="1"/>
</dbReference>
<protein>
    <recommendedName>
        <fullName evidence="1">DUF4817 domain-containing protein</fullName>
    </recommendedName>
</protein>
<keyword evidence="3" id="KW-1185">Reference proteome</keyword>
<name>E2BCQ5_HARSA</name>
<feature type="non-terminal residue" evidence="2">
    <location>
        <position position="1"/>
    </location>
</feature>
<reference evidence="2 3" key="1">
    <citation type="journal article" date="2010" name="Science">
        <title>Genomic comparison of the ants Camponotus floridanus and Harpegnathos saltator.</title>
        <authorList>
            <person name="Bonasio R."/>
            <person name="Zhang G."/>
            <person name="Ye C."/>
            <person name="Mutti N.S."/>
            <person name="Fang X."/>
            <person name="Qin N."/>
            <person name="Donahue G."/>
            <person name="Yang P."/>
            <person name="Li Q."/>
            <person name="Li C."/>
            <person name="Zhang P."/>
            <person name="Huang Z."/>
            <person name="Berger S.L."/>
            <person name="Reinberg D."/>
            <person name="Wang J."/>
            <person name="Liebig J."/>
        </authorList>
    </citation>
    <scope>NUCLEOTIDE SEQUENCE [LARGE SCALE GENOMIC DNA]</scope>
    <source>
        <strain evidence="2 3">R22 G/1</strain>
    </source>
</reference>
<dbReference type="InterPro" id="IPR032135">
    <property type="entry name" value="DUF4817"/>
</dbReference>
<evidence type="ECO:0000259" key="1">
    <source>
        <dbReference type="Pfam" id="PF16087"/>
    </source>
</evidence>
<dbReference type="OMA" id="RINFCEG"/>
<organism evidence="3">
    <name type="scientific">Harpegnathos saltator</name>
    <name type="common">Jerdon's jumping ant</name>
    <dbReference type="NCBI Taxonomy" id="610380"/>
    <lineage>
        <taxon>Eukaryota</taxon>
        <taxon>Metazoa</taxon>
        <taxon>Ecdysozoa</taxon>
        <taxon>Arthropoda</taxon>
        <taxon>Hexapoda</taxon>
        <taxon>Insecta</taxon>
        <taxon>Pterygota</taxon>
        <taxon>Neoptera</taxon>
        <taxon>Endopterygota</taxon>
        <taxon>Hymenoptera</taxon>
        <taxon>Apocrita</taxon>
        <taxon>Aculeata</taxon>
        <taxon>Formicoidea</taxon>
        <taxon>Formicidae</taxon>
        <taxon>Ponerinae</taxon>
        <taxon>Ponerini</taxon>
        <taxon>Harpegnathos</taxon>
    </lineage>
</organism>
<dbReference type="Proteomes" id="UP000008237">
    <property type="component" value="Unassembled WGS sequence"/>
</dbReference>
<accession>E2BCQ5</accession>
<proteinExistence type="predicted"/>
<dbReference type="OrthoDB" id="7554976at2759"/>
<feature type="non-terminal residue" evidence="2">
    <location>
        <position position="135"/>
    </location>
</feature>
<dbReference type="Pfam" id="PF16087">
    <property type="entry name" value="DUF4817"/>
    <property type="match status" value="1"/>
</dbReference>
<gene>
    <name evidence="2" type="ORF">EAI_03039</name>
</gene>
<dbReference type="PANTHER" id="PTHR47326">
    <property type="entry name" value="TRANSPOSABLE ELEMENT TC3 TRANSPOSASE-LIKE PROTEIN"/>
    <property type="match status" value="1"/>
</dbReference>
<evidence type="ECO:0000313" key="3">
    <source>
        <dbReference type="Proteomes" id="UP000008237"/>
    </source>
</evidence>
<dbReference type="EMBL" id="GL447351">
    <property type="protein sequence ID" value="EFN86521.1"/>
    <property type="molecule type" value="Genomic_DNA"/>
</dbReference>
<feature type="domain" description="DUF4817" evidence="1">
    <location>
        <begin position="3"/>
        <end position="56"/>
    </location>
</feature>
<dbReference type="AlphaFoldDB" id="E2BCQ5"/>
<dbReference type="InParanoid" id="E2BCQ5"/>
<sequence length="135" mass="15435">QFSSQEYTNMIIVYGLAGENARAAARIYAERHPGRARYPTARTILCVVQRLRERGCLVHYSAGGAPVRRRVRDEEKILAAFDDNPGANVRHVARELGLSRRAVHDVLRYNGLHPYHYQHVQQLLPGDAQRRINFC</sequence>
<evidence type="ECO:0000313" key="2">
    <source>
        <dbReference type="EMBL" id="EFN86521.1"/>
    </source>
</evidence>